<accession>A0A0M5L9G4</accession>
<dbReference type="AlphaFoldDB" id="A0A0M5L9G4"/>
<sequence length="47" mass="5609">MQKMNLASFVSLFIFLLLEHMKIVPERFYKDAEILKKLSHLKLLAFL</sequence>
<evidence type="ECO:0000313" key="1">
    <source>
        <dbReference type="EMBL" id="ALE41778.1"/>
    </source>
</evidence>
<evidence type="ECO:0000313" key="2">
    <source>
        <dbReference type="Proteomes" id="UP000056502"/>
    </source>
</evidence>
<gene>
    <name evidence="1" type="ORF">G436_4650</name>
</gene>
<dbReference type="Proteomes" id="UP000056502">
    <property type="component" value="Chromosome II"/>
</dbReference>
<dbReference type="EMBL" id="CP012604">
    <property type="protein sequence ID" value="ALE41778.1"/>
    <property type="molecule type" value="Genomic_DNA"/>
</dbReference>
<organism evidence="1">
    <name type="scientific">Leptospira interrogans serovar Hardjo str. Norma</name>
    <dbReference type="NCBI Taxonomy" id="1279460"/>
    <lineage>
        <taxon>Bacteria</taxon>
        <taxon>Pseudomonadati</taxon>
        <taxon>Spirochaetota</taxon>
        <taxon>Spirochaetia</taxon>
        <taxon>Leptospirales</taxon>
        <taxon>Leptospiraceae</taxon>
        <taxon>Leptospira</taxon>
    </lineage>
</organism>
<protein>
    <submittedName>
        <fullName evidence="1">Uncharacterized protein</fullName>
    </submittedName>
</protein>
<name>A0A0M5L9G4_LEPIR</name>
<dbReference type="PATRIC" id="fig|1279460.3.peg.4753"/>
<proteinExistence type="predicted"/>
<reference evidence="1 2" key="1">
    <citation type="journal article" date="2015" name="Genome Announc.">
        <title>Whole-Genome Sequence of Leptospira interrogans Serovar Hardjo Subtype Hardjoprajitno Strain Norma, Isolated from Cattle in a Leptospirosis Outbreak in Brazil.</title>
        <authorList>
            <person name="Cosate M.R."/>
            <person name="Soares S.C."/>
            <person name="Mendes T.A."/>
            <person name="Raittz R.T."/>
            <person name="Moreira E.C."/>
            <person name="Leite R."/>
            <person name="Fernandes G.R."/>
            <person name="Haddad J.P."/>
            <person name="Ortega J.M."/>
        </authorList>
    </citation>
    <scope>NUCLEOTIDE SEQUENCE [LARGE SCALE GENOMIC DNA]</scope>
    <source>
        <strain evidence="1 2">Norma</strain>
    </source>
</reference>